<dbReference type="Proteomes" id="UP001212997">
    <property type="component" value="Unassembled WGS sequence"/>
</dbReference>
<gene>
    <name evidence="4" type="ORF">NLI96_g8612</name>
</gene>
<reference evidence="4" key="1">
    <citation type="submission" date="2022-07" db="EMBL/GenBank/DDBJ databases">
        <title>Genome Sequence of Physisporinus lineatus.</title>
        <authorList>
            <person name="Buettner E."/>
        </authorList>
    </citation>
    <scope>NUCLEOTIDE SEQUENCE</scope>
    <source>
        <strain evidence="4">VT162</strain>
    </source>
</reference>
<dbReference type="PANTHER" id="PTHR10366:SF579">
    <property type="entry name" value="3-BETA HYDROXYSTEROID DEHYDROGENASE_ISOMERASE FAMILY PROTEIN (AFU_ORTHOLOGUE AFUA_3G02250)"/>
    <property type="match status" value="1"/>
</dbReference>
<comment type="similarity">
    <text evidence="2">Belongs to the NAD(P)-dependent epimerase/dehydratase family. Dihydroflavonol-4-reductase subfamily.</text>
</comment>
<feature type="domain" description="NAD-dependent epimerase/dehydratase" evidence="3">
    <location>
        <begin position="8"/>
        <end position="260"/>
    </location>
</feature>
<protein>
    <recommendedName>
        <fullName evidence="3">NAD-dependent epimerase/dehydratase domain-containing protein</fullName>
    </recommendedName>
</protein>
<accession>A0AAD5YG45</accession>
<dbReference type="InterPro" id="IPR001509">
    <property type="entry name" value="Epimerase_deHydtase"/>
</dbReference>
<dbReference type="PANTHER" id="PTHR10366">
    <property type="entry name" value="NAD DEPENDENT EPIMERASE/DEHYDRATASE"/>
    <property type="match status" value="1"/>
</dbReference>
<evidence type="ECO:0000259" key="3">
    <source>
        <dbReference type="Pfam" id="PF01370"/>
    </source>
</evidence>
<dbReference type="InterPro" id="IPR050425">
    <property type="entry name" value="NAD(P)_dehydrat-like"/>
</dbReference>
<dbReference type="Pfam" id="PF01370">
    <property type="entry name" value="Epimerase"/>
    <property type="match status" value="1"/>
</dbReference>
<name>A0AAD5YG45_9APHY</name>
<dbReference type="EMBL" id="JANAWD010000398">
    <property type="protein sequence ID" value="KAJ3480071.1"/>
    <property type="molecule type" value="Genomic_DNA"/>
</dbReference>
<dbReference type="GO" id="GO:0016616">
    <property type="term" value="F:oxidoreductase activity, acting on the CH-OH group of donors, NAD or NADP as acceptor"/>
    <property type="evidence" value="ECO:0007669"/>
    <property type="project" value="TreeGrafter"/>
</dbReference>
<dbReference type="AlphaFoldDB" id="A0AAD5YG45"/>
<dbReference type="CDD" id="cd05227">
    <property type="entry name" value="AR_SDR_e"/>
    <property type="match status" value="1"/>
</dbReference>
<evidence type="ECO:0000313" key="4">
    <source>
        <dbReference type="EMBL" id="KAJ3480071.1"/>
    </source>
</evidence>
<sequence>MDPRMSLVLVTGATGFIGAHVVDELLRRGIKVRGTTRSLAKAQQMLRDRPEFVDNLEFHVINDLAVPGVFDEEAQDVDAIIHVASPIVQDGKENEQAVLIPAIEGTKSALNAAKKHPTVKRVVLTSSIAAIFDPERMNDGSITFTSKDWGPITYEEAKGGNQYLTAYRGAKKFAELAAWDFMKKESPHFDLVTICPSVCFGPVVHPVSKPSELNLSSSIFWEVVSGADPLPNHGLAAFVDVRDVALAHVEALFRPEVGGQRFIINSSERFSSQLLADTLRKEFAWAREEVTRGNEGEPVPAEAELEGMTGARALGIHYRSLKSCILDTASQLRELFRKEKSA</sequence>
<evidence type="ECO:0000313" key="5">
    <source>
        <dbReference type="Proteomes" id="UP001212997"/>
    </source>
</evidence>
<keyword evidence="1" id="KW-0560">Oxidoreductase</keyword>
<dbReference type="Gene3D" id="3.40.50.720">
    <property type="entry name" value="NAD(P)-binding Rossmann-like Domain"/>
    <property type="match status" value="1"/>
</dbReference>
<evidence type="ECO:0000256" key="1">
    <source>
        <dbReference type="ARBA" id="ARBA00023002"/>
    </source>
</evidence>
<dbReference type="SUPFAM" id="SSF51735">
    <property type="entry name" value="NAD(P)-binding Rossmann-fold domains"/>
    <property type="match status" value="1"/>
</dbReference>
<dbReference type="InterPro" id="IPR036291">
    <property type="entry name" value="NAD(P)-bd_dom_sf"/>
</dbReference>
<proteinExistence type="inferred from homology"/>
<keyword evidence="5" id="KW-1185">Reference proteome</keyword>
<evidence type="ECO:0000256" key="2">
    <source>
        <dbReference type="ARBA" id="ARBA00023445"/>
    </source>
</evidence>
<comment type="caution">
    <text evidence="4">The sequence shown here is derived from an EMBL/GenBank/DDBJ whole genome shotgun (WGS) entry which is preliminary data.</text>
</comment>
<organism evidence="4 5">
    <name type="scientific">Meripilus lineatus</name>
    <dbReference type="NCBI Taxonomy" id="2056292"/>
    <lineage>
        <taxon>Eukaryota</taxon>
        <taxon>Fungi</taxon>
        <taxon>Dikarya</taxon>
        <taxon>Basidiomycota</taxon>
        <taxon>Agaricomycotina</taxon>
        <taxon>Agaricomycetes</taxon>
        <taxon>Polyporales</taxon>
        <taxon>Meripilaceae</taxon>
        <taxon>Meripilus</taxon>
    </lineage>
</organism>